<keyword evidence="1" id="KW-0418">Kinase</keyword>
<accession>A0ACC1WWU6</accession>
<evidence type="ECO:0000313" key="1">
    <source>
        <dbReference type="EMBL" id="KAJ4703213.1"/>
    </source>
</evidence>
<gene>
    <name evidence="1" type="ORF">OWV82_023143</name>
</gene>
<reference evidence="1 2" key="1">
    <citation type="journal article" date="2023" name="Science">
        <title>Complex scaffold remodeling in plant triterpene biosynthesis.</title>
        <authorList>
            <person name="De La Pena R."/>
            <person name="Hodgson H."/>
            <person name="Liu J.C."/>
            <person name="Stephenson M.J."/>
            <person name="Martin A.C."/>
            <person name="Owen C."/>
            <person name="Harkess A."/>
            <person name="Leebens-Mack J."/>
            <person name="Jimenez L.E."/>
            <person name="Osbourn A."/>
            <person name="Sattely E.S."/>
        </authorList>
    </citation>
    <scope>NUCLEOTIDE SEQUENCE [LARGE SCALE GENOMIC DNA]</scope>
    <source>
        <strain evidence="2">cv. JPN11</strain>
        <tissue evidence="1">Leaf</tissue>
    </source>
</reference>
<evidence type="ECO:0000313" key="2">
    <source>
        <dbReference type="Proteomes" id="UP001164539"/>
    </source>
</evidence>
<name>A0ACC1WWU6_MELAZ</name>
<dbReference type="Proteomes" id="UP001164539">
    <property type="component" value="Chromosome 13"/>
</dbReference>
<organism evidence="1 2">
    <name type="scientific">Melia azedarach</name>
    <name type="common">Chinaberry tree</name>
    <dbReference type="NCBI Taxonomy" id="155640"/>
    <lineage>
        <taxon>Eukaryota</taxon>
        <taxon>Viridiplantae</taxon>
        <taxon>Streptophyta</taxon>
        <taxon>Embryophyta</taxon>
        <taxon>Tracheophyta</taxon>
        <taxon>Spermatophyta</taxon>
        <taxon>Magnoliopsida</taxon>
        <taxon>eudicotyledons</taxon>
        <taxon>Gunneridae</taxon>
        <taxon>Pentapetalae</taxon>
        <taxon>rosids</taxon>
        <taxon>malvids</taxon>
        <taxon>Sapindales</taxon>
        <taxon>Meliaceae</taxon>
        <taxon>Melia</taxon>
    </lineage>
</organism>
<keyword evidence="1" id="KW-0808">Transferase</keyword>
<dbReference type="EMBL" id="CM051406">
    <property type="protein sequence ID" value="KAJ4703213.1"/>
    <property type="molecule type" value="Genomic_DNA"/>
</dbReference>
<keyword evidence="2" id="KW-1185">Reference proteome</keyword>
<sequence>MPFVGLFGSRTLPIISLLHLLSFLLQSSSDAQIQPTYIYHYCLRLSNNTASDDYVLNLGKLNEKLRGEGSTSSYYNATAGDYPDKVYGLYLCRIGTSYQVCQDCIEFAIDRLIRNCTGTREAIVWYEECLVRFSDRSFASTMETFPYQYMCNNVTETDKFSKILSLSFDDVIRNAASNHSKYASQTAIVSSFQKLDTLAQCLPDLSISDCTVCLKEAVAYISSCCSGRVFFPSCNIRFEVYPCFNGSTGPAKLATGFSTSQGVVHYVSISPTAYRLKPVSNNLSVGQLIVPTGAPTSQRGVPYITAGPAAMPISPRSDNNIDGASVPAFPPRNNNIDGPSVPVFPPSNNNIDGPSVPVFPPSNNNIDPGKKTKKDGRTWIAITSSVSAILLVLIASSFLWLRKRRNKRAKEEKASTRKFQLPRIANDVSYNILRGEKQTESQEFPLFPLKFILRATQYFSDENKLGEGGFGPVYKGTLADGKEIAVKRLSRTSGQGLQEFKTEVTVIAKLQHKNLVRLLGCCLEENESLLIYEYMPNKSLDVFLFDSTRRLQLDWKRRVSIINGIARGILYLHEDSRLKIIHRDLKASNVLLDHEMNPKISDFGMARIFGGNQSEANTNRVVGTYGYMAPEYAMEGSFSIKSDVFSFGVLLLEIITGSKNGGFYLLEHGQSLLTYTWNLWCKGEALDLMDPVIKQTCVSTDFLKCIQIGLLCVQEDPADRPVMSSVVFMLASETMALPQPTQPAFSVGRVMARPVQSPSDNQVCSVNEVTLSTVSPR</sequence>
<proteinExistence type="predicted"/>
<protein>
    <submittedName>
        <fullName evidence="1">Protein kinase</fullName>
    </submittedName>
</protein>
<comment type="caution">
    <text evidence="1">The sequence shown here is derived from an EMBL/GenBank/DDBJ whole genome shotgun (WGS) entry which is preliminary data.</text>
</comment>